<name>A0A2Z7B1Q9_9LAMI</name>
<dbReference type="Proteomes" id="UP000250235">
    <property type="component" value="Unassembled WGS sequence"/>
</dbReference>
<dbReference type="EMBL" id="KV011851">
    <property type="protein sequence ID" value="KZV25609.1"/>
    <property type="molecule type" value="Genomic_DNA"/>
</dbReference>
<dbReference type="GO" id="GO:0016874">
    <property type="term" value="F:ligase activity"/>
    <property type="evidence" value="ECO:0007669"/>
    <property type="project" value="UniProtKB-KW"/>
</dbReference>
<dbReference type="AlphaFoldDB" id="A0A2Z7B1Q9"/>
<feature type="compositionally biased region" description="Basic and acidic residues" evidence="1">
    <location>
        <begin position="44"/>
        <end position="58"/>
    </location>
</feature>
<reference evidence="2 3" key="1">
    <citation type="journal article" date="2015" name="Proc. Natl. Acad. Sci. U.S.A.">
        <title>The resurrection genome of Boea hygrometrica: A blueprint for survival of dehydration.</title>
        <authorList>
            <person name="Xiao L."/>
            <person name="Yang G."/>
            <person name="Zhang L."/>
            <person name="Yang X."/>
            <person name="Zhao S."/>
            <person name="Ji Z."/>
            <person name="Zhou Q."/>
            <person name="Hu M."/>
            <person name="Wang Y."/>
            <person name="Chen M."/>
            <person name="Xu Y."/>
            <person name="Jin H."/>
            <person name="Xiao X."/>
            <person name="Hu G."/>
            <person name="Bao F."/>
            <person name="Hu Y."/>
            <person name="Wan P."/>
            <person name="Li L."/>
            <person name="Deng X."/>
            <person name="Kuang T."/>
            <person name="Xiang C."/>
            <person name="Zhu J.K."/>
            <person name="Oliver M.J."/>
            <person name="He Y."/>
        </authorList>
    </citation>
    <scope>NUCLEOTIDE SEQUENCE [LARGE SCALE GENOMIC DNA]</scope>
    <source>
        <strain evidence="3">cv. XS01</strain>
    </source>
</reference>
<evidence type="ECO:0000256" key="1">
    <source>
        <dbReference type="SAM" id="MobiDB-lite"/>
    </source>
</evidence>
<feature type="region of interest" description="Disordered" evidence="1">
    <location>
        <begin position="1"/>
        <end position="26"/>
    </location>
</feature>
<evidence type="ECO:0000313" key="2">
    <source>
        <dbReference type="EMBL" id="KZV25609.1"/>
    </source>
</evidence>
<keyword evidence="2" id="KW-0436">Ligase</keyword>
<gene>
    <name evidence="2" type="ORF">F511_33146</name>
</gene>
<feature type="compositionally biased region" description="Basic and acidic residues" evidence="1">
    <location>
        <begin position="1"/>
        <end position="15"/>
    </location>
</feature>
<feature type="region of interest" description="Disordered" evidence="1">
    <location>
        <begin position="44"/>
        <end position="74"/>
    </location>
</feature>
<organism evidence="2 3">
    <name type="scientific">Dorcoceras hygrometricum</name>
    <dbReference type="NCBI Taxonomy" id="472368"/>
    <lineage>
        <taxon>Eukaryota</taxon>
        <taxon>Viridiplantae</taxon>
        <taxon>Streptophyta</taxon>
        <taxon>Embryophyta</taxon>
        <taxon>Tracheophyta</taxon>
        <taxon>Spermatophyta</taxon>
        <taxon>Magnoliopsida</taxon>
        <taxon>eudicotyledons</taxon>
        <taxon>Gunneridae</taxon>
        <taxon>Pentapetalae</taxon>
        <taxon>asterids</taxon>
        <taxon>lamiids</taxon>
        <taxon>Lamiales</taxon>
        <taxon>Gesneriaceae</taxon>
        <taxon>Didymocarpoideae</taxon>
        <taxon>Trichosporeae</taxon>
        <taxon>Loxocarpinae</taxon>
        <taxon>Dorcoceras</taxon>
    </lineage>
</organism>
<proteinExistence type="predicted"/>
<sequence>MPPRRTRDQQEDDAPHPSSPPHLTPYESASMEMLIGITKMLERWSEQSGKSHEEDVDKRFHKQGPKEFAGLDISRTARPSRTCLENLDG</sequence>
<evidence type="ECO:0000313" key="3">
    <source>
        <dbReference type="Proteomes" id="UP000250235"/>
    </source>
</evidence>
<accession>A0A2Z7B1Q9</accession>
<protein>
    <submittedName>
        <fullName evidence="2">AMP-dependent synthetase and ligase domain containing protein</fullName>
    </submittedName>
</protein>
<keyword evidence="3" id="KW-1185">Reference proteome</keyword>